<dbReference type="Proteomes" id="UP000068137">
    <property type="component" value="Chromosome"/>
</dbReference>
<name>A0A0M3TBR8_9ACTN</name>
<sequence length="61" mass="7240">MRWRARTPMLTTFPSPKTSCPTRKSASKRGVRRWMPVLRGTILRRLPPLFPPNFYPATLRW</sequence>
<protein>
    <submittedName>
        <fullName evidence="1">Uncharacterized protein</fullName>
    </submittedName>
</protein>
<dbReference type="EMBL" id="CP012390">
    <property type="protein sequence ID" value="ALE19370.1"/>
    <property type="molecule type" value="Genomic_DNA"/>
</dbReference>
<dbReference type="STRING" id="1528099.AL705_07285"/>
<accession>A0A0M3TBR8</accession>
<reference evidence="1 2" key="1">
    <citation type="journal article" date="2015" name="Genome Announc.">
        <title>Complete Genome Sequences for Two Strains of a Novel Fastidious, Partially Acid-Fast, Gram-Positive Corynebacterineae Bacterium, Derived from Human Clinical Samples.</title>
        <authorList>
            <person name="Nicholson A.C."/>
            <person name="Bell M."/>
            <person name="Humrighouse B.W."/>
            <person name="McQuiston J.R."/>
        </authorList>
    </citation>
    <scope>NUCLEOTIDE SEQUENCE [LARGE SCALE GENOMIC DNA]</scope>
    <source>
        <strain evidence="1 2">X1698</strain>
    </source>
</reference>
<evidence type="ECO:0000313" key="1">
    <source>
        <dbReference type="EMBL" id="ALE19370.1"/>
    </source>
</evidence>
<gene>
    <name evidence="1" type="ORF">AL705_07285</name>
</gene>
<proteinExistence type="predicted"/>
<evidence type="ECO:0000313" key="2">
    <source>
        <dbReference type="Proteomes" id="UP000068137"/>
    </source>
</evidence>
<dbReference type="AlphaFoldDB" id="A0A0M3TBR8"/>
<organism evidence="1 2">
    <name type="scientific">Lawsonella clevelandensis</name>
    <dbReference type="NCBI Taxonomy" id="1528099"/>
    <lineage>
        <taxon>Bacteria</taxon>
        <taxon>Bacillati</taxon>
        <taxon>Actinomycetota</taxon>
        <taxon>Actinomycetes</taxon>
        <taxon>Mycobacteriales</taxon>
        <taxon>Lawsonellaceae</taxon>
        <taxon>Lawsonella</taxon>
    </lineage>
</organism>
<dbReference type="KEGG" id="cbq:AL705_07285"/>